<feature type="transmembrane region" description="Helical" evidence="8">
    <location>
        <begin position="245"/>
        <end position="267"/>
    </location>
</feature>
<comment type="similarity">
    <text evidence="2">Belongs to the ABC-2 integral membrane protein family.</text>
</comment>
<comment type="caution">
    <text evidence="10">The sequence shown here is derived from an EMBL/GenBank/DDBJ whole genome shotgun (WGS) entry which is preliminary data.</text>
</comment>
<evidence type="ECO:0000256" key="2">
    <source>
        <dbReference type="ARBA" id="ARBA00007783"/>
    </source>
</evidence>
<name>A0A916YN01_9SPHN</name>
<keyword evidence="11" id="KW-1185">Reference proteome</keyword>
<feature type="domain" description="ABC transmembrane type-2" evidence="9">
    <location>
        <begin position="146"/>
        <end position="384"/>
    </location>
</feature>
<dbReference type="GO" id="GO:0005886">
    <property type="term" value="C:plasma membrane"/>
    <property type="evidence" value="ECO:0007669"/>
    <property type="project" value="UniProtKB-SubCell"/>
</dbReference>
<evidence type="ECO:0000259" key="9">
    <source>
        <dbReference type="PROSITE" id="PS51012"/>
    </source>
</evidence>
<feature type="transmembrane region" description="Helical" evidence="8">
    <location>
        <begin position="273"/>
        <end position="295"/>
    </location>
</feature>
<evidence type="ECO:0000256" key="7">
    <source>
        <dbReference type="ARBA" id="ARBA00023136"/>
    </source>
</evidence>
<evidence type="ECO:0000256" key="1">
    <source>
        <dbReference type="ARBA" id="ARBA00004651"/>
    </source>
</evidence>
<accession>A0A916YN01</accession>
<feature type="transmembrane region" description="Helical" evidence="8">
    <location>
        <begin position="364"/>
        <end position="381"/>
    </location>
</feature>
<proteinExistence type="inferred from homology"/>
<evidence type="ECO:0000256" key="5">
    <source>
        <dbReference type="ARBA" id="ARBA00022692"/>
    </source>
</evidence>
<dbReference type="AlphaFoldDB" id="A0A916YN01"/>
<dbReference type="RefSeq" id="WP_229660404.1">
    <property type="nucleotide sequence ID" value="NZ_BMIO01000008.1"/>
</dbReference>
<dbReference type="Gene3D" id="3.40.1710.10">
    <property type="entry name" value="abc type-2 transporter like domain"/>
    <property type="match status" value="1"/>
</dbReference>
<gene>
    <name evidence="10" type="ORF">GCM10010989_26080</name>
</gene>
<feature type="transmembrane region" description="Helical" evidence="8">
    <location>
        <begin position="302"/>
        <end position="320"/>
    </location>
</feature>
<reference evidence="10 11" key="1">
    <citation type="journal article" date="2014" name="Int. J. Syst. Evol. Microbiol.">
        <title>Complete genome sequence of Corynebacterium casei LMG S-19264T (=DSM 44701T), isolated from a smear-ripened cheese.</title>
        <authorList>
            <consortium name="US DOE Joint Genome Institute (JGI-PGF)"/>
            <person name="Walter F."/>
            <person name="Albersmeier A."/>
            <person name="Kalinowski J."/>
            <person name="Ruckert C."/>
        </authorList>
    </citation>
    <scope>NUCLEOTIDE SEQUENCE [LARGE SCALE GENOMIC DNA]</scope>
    <source>
        <strain evidence="10 11">CGMCC 1.15358</strain>
    </source>
</reference>
<keyword evidence="5 8" id="KW-0812">Transmembrane</keyword>
<evidence type="ECO:0000256" key="8">
    <source>
        <dbReference type="SAM" id="Phobius"/>
    </source>
</evidence>
<dbReference type="GO" id="GO:0140359">
    <property type="term" value="F:ABC-type transporter activity"/>
    <property type="evidence" value="ECO:0007669"/>
    <property type="project" value="InterPro"/>
</dbReference>
<dbReference type="InterPro" id="IPR013525">
    <property type="entry name" value="ABC2_TM"/>
</dbReference>
<dbReference type="InterPro" id="IPR047817">
    <property type="entry name" value="ABC2_TM_bact-type"/>
</dbReference>
<feature type="transmembrane region" description="Helical" evidence="8">
    <location>
        <begin position="189"/>
        <end position="210"/>
    </location>
</feature>
<sequence length="386" mass="42386">MSFRWPEFLRKSLIGPRLRAIFAKEMLAVLRDPRARLILVTPPLIQFFLFSFASTMEVTNIRVGVLDLDGGQWSREIVERIEGSPNMREVRALRSDAALKTAIDRQEVIAVLRFGPEFSADVAAGRPASVGAVYDGRRSNAAQIVSSYMQRIVGDVSAQTPRGSAIAVRLEGRGSGTAVRHWFNPNLDYIWFVMPALIAIIAAVSSIAVVSQSVARERELGTLDQLLVSPLRTHEILIGKMFPPIVVGLFNVTMFVILTPLVFGVPLTGSVPLFYLSLFFYLLALTGIGMLISVVSATQQQAFLGMFALTVPMIILSGYASPVDNMPGWLQAITWLNPPTWFLVVSEGTFLKAMPASDILSNTWPLAVQAAVSLWAASALFRSRME</sequence>
<evidence type="ECO:0000256" key="3">
    <source>
        <dbReference type="ARBA" id="ARBA00022448"/>
    </source>
</evidence>
<evidence type="ECO:0000256" key="4">
    <source>
        <dbReference type="ARBA" id="ARBA00022475"/>
    </source>
</evidence>
<dbReference type="PROSITE" id="PS51012">
    <property type="entry name" value="ABC_TM2"/>
    <property type="match status" value="1"/>
</dbReference>
<protein>
    <submittedName>
        <fullName evidence="10">ABC transporter permease</fullName>
    </submittedName>
</protein>
<dbReference type="PANTHER" id="PTHR30294">
    <property type="entry name" value="MEMBRANE COMPONENT OF ABC TRANSPORTER YHHJ-RELATED"/>
    <property type="match status" value="1"/>
</dbReference>
<dbReference type="EMBL" id="BMIO01000008">
    <property type="protein sequence ID" value="GGD50669.1"/>
    <property type="molecule type" value="Genomic_DNA"/>
</dbReference>
<keyword evidence="7 8" id="KW-0472">Membrane</keyword>
<comment type="subcellular location">
    <subcellularLocation>
        <location evidence="1">Cell membrane</location>
        <topology evidence="1">Multi-pass membrane protein</topology>
    </subcellularLocation>
</comment>
<evidence type="ECO:0000256" key="6">
    <source>
        <dbReference type="ARBA" id="ARBA00022989"/>
    </source>
</evidence>
<keyword evidence="4" id="KW-1003">Cell membrane</keyword>
<dbReference type="PANTHER" id="PTHR30294:SF44">
    <property type="entry name" value="MULTIDRUG ABC TRANSPORTER PERMEASE YBHR-RELATED"/>
    <property type="match status" value="1"/>
</dbReference>
<dbReference type="InterPro" id="IPR051449">
    <property type="entry name" value="ABC-2_transporter_component"/>
</dbReference>
<evidence type="ECO:0000313" key="11">
    <source>
        <dbReference type="Proteomes" id="UP000598997"/>
    </source>
</evidence>
<organism evidence="10 11">
    <name type="scientific">Croceicoccus pelagius</name>
    <dbReference type="NCBI Taxonomy" id="1703341"/>
    <lineage>
        <taxon>Bacteria</taxon>
        <taxon>Pseudomonadati</taxon>
        <taxon>Pseudomonadota</taxon>
        <taxon>Alphaproteobacteria</taxon>
        <taxon>Sphingomonadales</taxon>
        <taxon>Erythrobacteraceae</taxon>
        <taxon>Croceicoccus</taxon>
    </lineage>
</organism>
<keyword evidence="6 8" id="KW-1133">Transmembrane helix</keyword>
<keyword evidence="3" id="KW-0813">Transport</keyword>
<evidence type="ECO:0000313" key="10">
    <source>
        <dbReference type="EMBL" id="GGD50669.1"/>
    </source>
</evidence>
<dbReference type="Proteomes" id="UP000598997">
    <property type="component" value="Unassembled WGS sequence"/>
</dbReference>
<dbReference type="Pfam" id="PF12698">
    <property type="entry name" value="ABC2_membrane_3"/>
    <property type="match status" value="1"/>
</dbReference>